<accession>A0A158PDX5</accession>
<protein>
    <recommendedName>
        <fullName evidence="2">RBR-type E3 ubiquitin transferase</fullName>
        <ecNumber evidence="2">2.3.2.31</ecNumber>
    </recommendedName>
</protein>
<comment type="catalytic activity">
    <reaction evidence="1">
        <text>[E2 ubiquitin-conjugating enzyme]-S-ubiquitinyl-L-cysteine + [acceptor protein]-L-lysine = [E2 ubiquitin-conjugating enzyme]-L-cysteine + [acceptor protein]-N(6)-ubiquitinyl-L-lysine.</text>
        <dbReference type="EC" id="2.3.2.31"/>
    </reaction>
</comment>
<sequence>MDWVVQRNEPIYGAMPYRGDRSDVWDEEGSQDEIALVSQFFNPQSPVDDEIVPASVAKDIGTAERMRSKVGKINGLYIKDLKRTKLIEANEDTPYRMCYPSEIPKRLVCDEVKPFETPFRNGKSVKWKEILEDPEVIYELRMRNQRLVSDIVLAPTIRRRLVHHIRKNKIYGDGSYQVHDSDVFARAEVTSSDSDVFHQCSNMLYILENISAIFLLRLLIYSLCVKVFYPDMNYAKESSALRDVLMLRDLIYNQKTVYCYLNSEYADRPGYKHTLKQKEIVLEKIIGDGGSCEILWQDRAHSILVNIAVDQDLEDYVKWYFPRAAHAVRLSTSERAKLSKYLDRSKAEIFADAVRVYFSSWADCCEALKDKDHRVARNNYVRNFPPLQLFPRAFIVGDKAWNSVKNGRMTYRVMWLKHSFKYTGIVIIVLEYVPRSFQDDVVFEEHIEEVLSRNNIAIKRAYLKRFSRRLENIEELARTQLFRSIISELIHNHEWHRQYPVTPQDWRQLLSENLPWQWKLLDDEKNGDCETTSSVGEAELTFQDTECGLRMFHTLVDKQQGLEIWDGIDDPPQRVLLVLFAFFFYLLNLWFETSPREFTRVGYVLLKRWAVLNNAFINNFESAQDEDAVLLVIAKATGKTIFVKPIYCVSLNITKEVRVACDKFIRRLNNEQSMVARASRSVLNSLEIVDRTWTACYDASDDVDTSEGEISVQGWPVQHVEEVATRLLSMFHGSYIDCSDAINGRLLYGYGARYVEHVRKELRGRVVIDMDLLGERITLVGEDADLARMKFRYFAKNSHAFTITQRIEIAPPRYPNFMSKVLDVVGIGELREICGGAELKRLDFVSITFTGTLQQYDLLRNYLDEIDERIKTVTKSRLLPLCCADKDCGIPFAISDIKRLVLGDARLPWLNERKIRPLLESSIDCLLRANKSLIRCPSPDCFGIFTKKEVSDTPSTMRCDCCGRDVCDKCMMEPHEGVSCEVHAMLRSDHEASIQVYKNAHVGTVRDCPTVGCGAVLQKNGGCNHMCCTVCNIHFCWLCGFKSEVESKVYKHLKDEHGAIGDEWADLYPDMHVIGVEYRVNDMMRGPIFGEDEVHDIVEYVW</sequence>
<dbReference type="Proteomes" id="UP000267027">
    <property type="component" value="Unassembled WGS sequence"/>
</dbReference>
<dbReference type="OMA" id="WADCCEA"/>
<dbReference type="Pfam" id="PF01485">
    <property type="entry name" value="IBR"/>
    <property type="match status" value="2"/>
</dbReference>
<dbReference type="InterPro" id="IPR044066">
    <property type="entry name" value="TRIAD_supradom"/>
</dbReference>
<keyword evidence="5" id="KW-0677">Repeat</keyword>
<dbReference type="SUPFAM" id="SSF57850">
    <property type="entry name" value="RING/U-box"/>
    <property type="match status" value="1"/>
</dbReference>
<dbReference type="PANTHER" id="PTHR11685">
    <property type="entry name" value="RBR FAMILY RING FINGER AND IBR DOMAIN-CONTAINING"/>
    <property type="match status" value="1"/>
</dbReference>
<dbReference type="Gene3D" id="1.20.120.1750">
    <property type="match status" value="1"/>
</dbReference>
<evidence type="ECO:0000313" key="10">
    <source>
        <dbReference type="EMBL" id="VDM52831.1"/>
    </source>
</evidence>
<evidence type="ECO:0000256" key="8">
    <source>
        <dbReference type="ARBA" id="ARBA00022833"/>
    </source>
</evidence>
<dbReference type="WBParaSite" id="ACOC_0000124501-mRNA-1">
    <property type="protein sequence ID" value="ACOC_0000124501-mRNA-1"/>
    <property type="gene ID" value="ACOC_0000124501"/>
</dbReference>
<evidence type="ECO:0000256" key="1">
    <source>
        <dbReference type="ARBA" id="ARBA00001798"/>
    </source>
</evidence>
<dbReference type="AlphaFoldDB" id="A0A158PDX5"/>
<evidence type="ECO:0000313" key="11">
    <source>
        <dbReference type="Proteomes" id="UP000267027"/>
    </source>
</evidence>
<dbReference type="GO" id="GO:0016567">
    <property type="term" value="P:protein ubiquitination"/>
    <property type="evidence" value="ECO:0007669"/>
    <property type="project" value="InterPro"/>
</dbReference>
<keyword evidence="4" id="KW-0479">Metal-binding</keyword>
<evidence type="ECO:0000256" key="2">
    <source>
        <dbReference type="ARBA" id="ARBA00012251"/>
    </source>
</evidence>
<dbReference type="InterPro" id="IPR002867">
    <property type="entry name" value="IBR_dom"/>
</dbReference>
<proteinExistence type="predicted"/>
<dbReference type="GO" id="GO:0061630">
    <property type="term" value="F:ubiquitin protein ligase activity"/>
    <property type="evidence" value="ECO:0007669"/>
    <property type="project" value="UniProtKB-EC"/>
</dbReference>
<keyword evidence="11" id="KW-1185">Reference proteome</keyword>
<evidence type="ECO:0000256" key="5">
    <source>
        <dbReference type="ARBA" id="ARBA00022737"/>
    </source>
</evidence>
<dbReference type="EC" id="2.3.2.31" evidence="2"/>
<name>A0A158PDX5_ANGCS</name>
<keyword evidence="8" id="KW-0862">Zinc</keyword>
<dbReference type="GO" id="GO:0008270">
    <property type="term" value="F:zinc ion binding"/>
    <property type="evidence" value="ECO:0007669"/>
    <property type="project" value="UniProtKB-KW"/>
</dbReference>
<dbReference type="STRING" id="334426.A0A158PDX5"/>
<gene>
    <name evidence="10" type="ORF">ACOC_LOCUS1246</name>
</gene>
<dbReference type="CDD" id="cd20335">
    <property type="entry name" value="BRcat_RBR"/>
    <property type="match status" value="1"/>
</dbReference>
<evidence type="ECO:0000256" key="7">
    <source>
        <dbReference type="ARBA" id="ARBA00022786"/>
    </source>
</evidence>
<evidence type="ECO:0000256" key="6">
    <source>
        <dbReference type="ARBA" id="ARBA00022771"/>
    </source>
</evidence>
<reference evidence="10 11" key="2">
    <citation type="submission" date="2018-11" db="EMBL/GenBank/DDBJ databases">
        <authorList>
            <consortium name="Pathogen Informatics"/>
        </authorList>
    </citation>
    <scope>NUCLEOTIDE SEQUENCE [LARGE SCALE GENOMIC DNA]</scope>
    <source>
        <strain evidence="10 11">Costa Rica</strain>
    </source>
</reference>
<dbReference type="SMART" id="SM00647">
    <property type="entry name" value="IBR"/>
    <property type="match status" value="2"/>
</dbReference>
<reference evidence="12" key="1">
    <citation type="submission" date="2016-04" db="UniProtKB">
        <authorList>
            <consortium name="WormBaseParasite"/>
        </authorList>
    </citation>
    <scope>IDENTIFICATION</scope>
</reference>
<evidence type="ECO:0000256" key="3">
    <source>
        <dbReference type="ARBA" id="ARBA00022679"/>
    </source>
</evidence>
<keyword evidence="3" id="KW-0808">Transferase</keyword>
<keyword evidence="7" id="KW-0833">Ubl conjugation pathway</keyword>
<dbReference type="PROSITE" id="PS51873">
    <property type="entry name" value="TRIAD"/>
    <property type="match status" value="1"/>
</dbReference>
<evidence type="ECO:0000313" key="12">
    <source>
        <dbReference type="WBParaSite" id="ACOC_0000124501-mRNA-1"/>
    </source>
</evidence>
<evidence type="ECO:0000259" key="9">
    <source>
        <dbReference type="PROSITE" id="PS51873"/>
    </source>
</evidence>
<evidence type="ECO:0000256" key="4">
    <source>
        <dbReference type="ARBA" id="ARBA00022723"/>
    </source>
</evidence>
<dbReference type="InterPro" id="IPR031127">
    <property type="entry name" value="E3_UB_ligase_RBR"/>
</dbReference>
<dbReference type="OrthoDB" id="61092at2759"/>
<keyword evidence="6" id="KW-0863">Zinc-finger</keyword>
<organism evidence="12">
    <name type="scientific">Angiostrongylus costaricensis</name>
    <name type="common">Nematode worm</name>
    <dbReference type="NCBI Taxonomy" id="334426"/>
    <lineage>
        <taxon>Eukaryota</taxon>
        <taxon>Metazoa</taxon>
        <taxon>Ecdysozoa</taxon>
        <taxon>Nematoda</taxon>
        <taxon>Chromadorea</taxon>
        <taxon>Rhabditida</taxon>
        <taxon>Rhabditina</taxon>
        <taxon>Rhabditomorpha</taxon>
        <taxon>Strongyloidea</taxon>
        <taxon>Metastrongylidae</taxon>
        <taxon>Angiostrongylus</taxon>
    </lineage>
</organism>
<feature type="domain" description="RING-type" evidence="9">
    <location>
        <begin position="827"/>
        <end position="1063"/>
    </location>
</feature>
<dbReference type="EMBL" id="UYYA01000173">
    <property type="protein sequence ID" value="VDM52831.1"/>
    <property type="molecule type" value="Genomic_DNA"/>
</dbReference>